<gene>
    <name evidence="3" type="ORF">DUNSADRAFT_16930</name>
</gene>
<keyword evidence="4" id="KW-1185">Reference proteome</keyword>
<evidence type="ECO:0000256" key="1">
    <source>
        <dbReference type="SAM" id="Phobius"/>
    </source>
</evidence>
<name>A0ABQ7H0K1_DUNSA</name>
<evidence type="ECO:0000313" key="3">
    <source>
        <dbReference type="EMBL" id="KAF5840385.1"/>
    </source>
</evidence>
<evidence type="ECO:0000256" key="2">
    <source>
        <dbReference type="SAM" id="SignalP"/>
    </source>
</evidence>
<proteinExistence type="predicted"/>
<dbReference type="EMBL" id="MU069515">
    <property type="protein sequence ID" value="KAF5840385.1"/>
    <property type="molecule type" value="Genomic_DNA"/>
</dbReference>
<reference evidence="3" key="1">
    <citation type="submission" date="2017-08" db="EMBL/GenBank/DDBJ databases">
        <authorList>
            <person name="Polle J.E."/>
            <person name="Barry K."/>
            <person name="Cushman J."/>
            <person name="Schmutz J."/>
            <person name="Tran D."/>
            <person name="Hathwaick L.T."/>
            <person name="Yim W.C."/>
            <person name="Jenkins J."/>
            <person name="Mckie-Krisberg Z.M."/>
            <person name="Prochnik S."/>
            <person name="Lindquist E."/>
            <person name="Dockter R.B."/>
            <person name="Adam C."/>
            <person name="Molina H."/>
            <person name="Bunkerborg J."/>
            <person name="Jin E."/>
            <person name="Buchheim M."/>
            <person name="Magnuson J."/>
        </authorList>
    </citation>
    <scope>NUCLEOTIDE SEQUENCE</scope>
    <source>
        <strain evidence="3">CCAP 19/18</strain>
    </source>
</reference>
<keyword evidence="2" id="KW-0732">Signal</keyword>
<feature type="signal peptide" evidence="2">
    <location>
        <begin position="1"/>
        <end position="27"/>
    </location>
</feature>
<comment type="caution">
    <text evidence="3">The sequence shown here is derived from an EMBL/GenBank/DDBJ whole genome shotgun (WGS) entry which is preliminary data.</text>
</comment>
<keyword evidence="1" id="KW-0812">Transmembrane</keyword>
<keyword evidence="1" id="KW-0472">Membrane</keyword>
<feature type="transmembrane region" description="Helical" evidence="1">
    <location>
        <begin position="209"/>
        <end position="233"/>
    </location>
</feature>
<sequence length="316" mass="32426">MPLCCHNIAVNIAVGFWSCNLCQSSHSQPYCSHPSCWAARAAANCVDPVDRCCTAAVAANTSVPGELVLSMVTSIPNLGGGSFNPIGNMGGSLGGSGLGSVLFGGSGLGSNLFGGSNFGSSLLRGSSLGGNLLGGGIFTSNLFGGSSSGDGNGMTEIIDVLGSDIPFSTGSFLLDTKGATVPAKLDNMLKTTGLSPEESSMLDITAHSIGLAAGISIALAAGLLTVFYSGWLLEESLRLITGPYNWGLTVQQTWNNALNLRNSAEKNADIWTNALTKTAERISSLKTGALKQELASLRGQLVDLLKQISAAQSRFV</sequence>
<keyword evidence="1" id="KW-1133">Transmembrane helix</keyword>
<evidence type="ECO:0008006" key="5">
    <source>
        <dbReference type="Google" id="ProtNLM"/>
    </source>
</evidence>
<organism evidence="3 4">
    <name type="scientific">Dunaliella salina</name>
    <name type="common">Green alga</name>
    <name type="synonym">Protococcus salinus</name>
    <dbReference type="NCBI Taxonomy" id="3046"/>
    <lineage>
        <taxon>Eukaryota</taxon>
        <taxon>Viridiplantae</taxon>
        <taxon>Chlorophyta</taxon>
        <taxon>core chlorophytes</taxon>
        <taxon>Chlorophyceae</taxon>
        <taxon>CS clade</taxon>
        <taxon>Chlamydomonadales</taxon>
        <taxon>Dunaliellaceae</taxon>
        <taxon>Dunaliella</taxon>
    </lineage>
</organism>
<dbReference type="Proteomes" id="UP000815325">
    <property type="component" value="Unassembled WGS sequence"/>
</dbReference>
<feature type="chain" id="PRO_5046732837" description="Encoded protein" evidence="2">
    <location>
        <begin position="28"/>
        <end position="316"/>
    </location>
</feature>
<accession>A0ABQ7H0K1</accession>
<evidence type="ECO:0000313" key="4">
    <source>
        <dbReference type="Proteomes" id="UP000815325"/>
    </source>
</evidence>
<protein>
    <recommendedName>
        <fullName evidence="5">Encoded protein</fullName>
    </recommendedName>
</protein>